<evidence type="ECO:0000313" key="6">
    <source>
        <dbReference type="EMBL" id="KAG5175774.1"/>
    </source>
</evidence>
<dbReference type="OrthoDB" id="10259902at2759"/>
<dbReference type="GO" id="GO:0002181">
    <property type="term" value="P:cytoplasmic translation"/>
    <property type="evidence" value="ECO:0007669"/>
    <property type="project" value="TreeGrafter"/>
</dbReference>
<keyword evidence="3 4" id="KW-0687">Ribonucleoprotein</keyword>
<dbReference type="PIRSF" id="PIRSF039087">
    <property type="entry name" value="L10E"/>
    <property type="match status" value="1"/>
</dbReference>
<dbReference type="PANTHER" id="PTHR45699:SF3">
    <property type="entry name" value="LARGE RIBOSOMAL SUBUNIT PROTEIN UL10"/>
    <property type="match status" value="1"/>
</dbReference>
<feature type="domain" description="Large ribosomal subunit protein uL10-like insertion" evidence="5">
    <location>
        <begin position="111"/>
        <end position="180"/>
    </location>
</feature>
<dbReference type="GO" id="GO:0070180">
    <property type="term" value="F:large ribosomal subunit rRNA binding"/>
    <property type="evidence" value="ECO:0007669"/>
    <property type="project" value="TreeGrafter"/>
</dbReference>
<gene>
    <name evidence="6" type="ORF">JKP88DRAFT_96461</name>
</gene>
<evidence type="ECO:0000259" key="5">
    <source>
        <dbReference type="Pfam" id="PF17777"/>
    </source>
</evidence>
<dbReference type="Pfam" id="PF00466">
    <property type="entry name" value="Ribosomal_L10"/>
    <property type="match status" value="1"/>
</dbReference>
<keyword evidence="7" id="KW-1185">Reference proteome</keyword>
<dbReference type="GO" id="GO:0003735">
    <property type="term" value="F:structural constituent of ribosome"/>
    <property type="evidence" value="ECO:0007669"/>
    <property type="project" value="TreeGrafter"/>
</dbReference>
<organism evidence="6 7">
    <name type="scientific">Tribonema minus</name>
    <dbReference type="NCBI Taxonomy" id="303371"/>
    <lineage>
        <taxon>Eukaryota</taxon>
        <taxon>Sar</taxon>
        <taxon>Stramenopiles</taxon>
        <taxon>Ochrophyta</taxon>
        <taxon>PX clade</taxon>
        <taxon>Xanthophyceae</taxon>
        <taxon>Tribonematales</taxon>
        <taxon>Tribonemataceae</taxon>
        <taxon>Tribonema</taxon>
    </lineage>
</organism>
<dbReference type="SUPFAM" id="SSF160369">
    <property type="entry name" value="Ribosomal protein L10-like"/>
    <property type="match status" value="1"/>
</dbReference>
<evidence type="ECO:0000256" key="2">
    <source>
        <dbReference type="ARBA" id="ARBA00022980"/>
    </source>
</evidence>
<evidence type="ECO:0000256" key="3">
    <source>
        <dbReference type="ARBA" id="ARBA00023274"/>
    </source>
</evidence>
<accession>A0A835YRE1</accession>
<evidence type="ECO:0000256" key="1">
    <source>
        <dbReference type="ARBA" id="ARBA00008889"/>
    </source>
</evidence>
<dbReference type="FunFam" id="3.90.105.20:FF:000001">
    <property type="entry name" value="60S acidic ribosomal protein P0"/>
    <property type="match status" value="1"/>
</dbReference>
<dbReference type="Proteomes" id="UP000664859">
    <property type="component" value="Unassembled WGS sequence"/>
</dbReference>
<dbReference type="InterPro" id="IPR040637">
    <property type="entry name" value="Ribosomal_uL10-like_insert"/>
</dbReference>
<dbReference type="InterPro" id="IPR030670">
    <property type="entry name" value="uL10_eukaryotes"/>
</dbReference>
<comment type="caution">
    <text evidence="6">The sequence shown here is derived from an EMBL/GenBank/DDBJ whole genome shotgun (WGS) entry which is preliminary data.</text>
</comment>
<name>A0A835YRE1_9STRA</name>
<dbReference type="PANTHER" id="PTHR45699">
    <property type="entry name" value="60S ACIDIC RIBOSOMAL PROTEIN P0"/>
    <property type="match status" value="1"/>
</dbReference>
<reference evidence="6" key="1">
    <citation type="submission" date="2021-02" db="EMBL/GenBank/DDBJ databases">
        <title>First Annotated Genome of the Yellow-green Alga Tribonema minus.</title>
        <authorList>
            <person name="Mahan K.M."/>
        </authorList>
    </citation>
    <scope>NUCLEOTIDE SEQUENCE</scope>
    <source>
        <strain evidence="6">UTEX B ZZ1240</strain>
    </source>
</reference>
<dbReference type="InterPro" id="IPR050323">
    <property type="entry name" value="Ribosomal_protein_uL10"/>
</dbReference>
<comment type="function">
    <text evidence="4">Ribosomal protein P0 is the functional equivalent of E.coli protein L10.</text>
</comment>
<keyword evidence="2 4" id="KW-0689">Ribosomal protein</keyword>
<protein>
    <recommendedName>
        <fullName evidence="4">60S acidic ribosomal protein P0</fullName>
    </recommendedName>
</protein>
<sequence>MPLSAERKEWYFKRLEELLGSYSKILLVQCDNVGSRQMAQIRLALRGQAVVLLGKNTMIRKILTNYIKQNPGHPYENLIPRVRGNVGFIFTNGDLGKVREVIEENRVPAPARVGAVAPVDVFVPPGPTGCDPGQTSFFQVLQIPTKIAKGQIEITNEVHLVKKGDKVGNSEAVLLTRLSIRPFTYGLVIELVYDNGSIFEAAVLDLTDDDLRARFVGAVRNVAAASLALGYPTLASLPHSIANAFKALVAVAVQCPGVTFAQAEPFKKLLPAPAGAAAAAAPTAAEEEEEE</sequence>
<dbReference type="AlphaFoldDB" id="A0A835YRE1"/>
<dbReference type="InterPro" id="IPR043141">
    <property type="entry name" value="Ribosomal_uL10-like_sf"/>
</dbReference>
<dbReference type="InterPro" id="IPR001790">
    <property type="entry name" value="Ribosomal_uL10"/>
</dbReference>
<dbReference type="Gene3D" id="3.30.70.1730">
    <property type="match status" value="1"/>
</dbReference>
<dbReference type="CDD" id="cd05795">
    <property type="entry name" value="Ribosomal_P0_L10e"/>
    <property type="match status" value="1"/>
</dbReference>
<dbReference type="EMBL" id="JAFCMP010000546">
    <property type="protein sequence ID" value="KAG5175774.1"/>
    <property type="molecule type" value="Genomic_DNA"/>
</dbReference>
<evidence type="ECO:0000256" key="4">
    <source>
        <dbReference type="PIRNR" id="PIRNR039087"/>
    </source>
</evidence>
<dbReference type="InterPro" id="IPR043164">
    <property type="entry name" value="Ribosomal_uL10-like_insert_sf"/>
</dbReference>
<dbReference type="Pfam" id="PF17777">
    <property type="entry name" value="RL10P_insert"/>
    <property type="match status" value="1"/>
</dbReference>
<proteinExistence type="inferred from homology"/>
<evidence type="ECO:0000313" key="7">
    <source>
        <dbReference type="Proteomes" id="UP000664859"/>
    </source>
</evidence>
<dbReference type="Gene3D" id="3.90.105.20">
    <property type="match status" value="1"/>
</dbReference>
<comment type="similarity">
    <text evidence="1 4">Belongs to the universal ribosomal protein uL10 family.</text>
</comment>
<dbReference type="GO" id="GO:0000027">
    <property type="term" value="P:ribosomal large subunit assembly"/>
    <property type="evidence" value="ECO:0007669"/>
    <property type="project" value="TreeGrafter"/>
</dbReference>
<dbReference type="GO" id="GO:0022625">
    <property type="term" value="C:cytosolic large ribosomal subunit"/>
    <property type="evidence" value="ECO:0007669"/>
    <property type="project" value="TreeGrafter"/>
</dbReference>